<dbReference type="AlphaFoldDB" id="A0A368XE20"/>
<dbReference type="RefSeq" id="WP_281270494.1">
    <property type="nucleotide sequence ID" value="NZ_QPJJ01000010.1"/>
</dbReference>
<sequence>MEDKELNIQNKEIDLSMIEDALSPDVSEEDAAQFQLMGDKVY</sequence>
<accession>A0A368XE20</accession>
<organism evidence="1 2">
    <name type="scientific">Saliterribacillus persicus</name>
    <dbReference type="NCBI Taxonomy" id="930114"/>
    <lineage>
        <taxon>Bacteria</taxon>
        <taxon>Bacillati</taxon>
        <taxon>Bacillota</taxon>
        <taxon>Bacilli</taxon>
        <taxon>Bacillales</taxon>
        <taxon>Bacillaceae</taxon>
        <taxon>Saliterribacillus</taxon>
    </lineage>
</organism>
<dbReference type="Proteomes" id="UP000252585">
    <property type="component" value="Unassembled WGS sequence"/>
</dbReference>
<evidence type="ECO:0000313" key="2">
    <source>
        <dbReference type="Proteomes" id="UP000252585"/>
    </source>
</evidence>
<gene>
    <name evidence="1" type="ORF">DFR57_110117</name>
</gene>
<protein>
    <submittedName>
        <fullName evidence="1">Uncharacterized protein</fullName>
    </submittedName>
</protein>
<reference evidence="1 2" key="1">
    <citation type="submission" date="2018-07" db="EMBL/GenBank/DDBJ databases">
        <title>Genomic Encyclopedia of Type Strains, Phase IV (KMG-IV): sequencing the most valuable type-strain genomes for metagenomic binning, comparative biology and taxonomic classification.</title>
        <authorList>
            <person name="Goeker M."/>
        </authorList>
    </citation>
    <scope>NUCLEOTIDE SEQUENCE [LARGE SCALE GENOMIC DNA]</scope>
    <source>
        <strain evidence="1 2">DSM 27696</strain>
    </source>
</reference>
<name>A0A368XE20_9BACI</name>
<dbReference type="EMBL" id="QPJJ01000010">
    <property type="protein sequence ID" value="RCW65899.1"/>
    <property type="molecule type" value="Genomic_DNA"/>
</dbReference>
<keyword evidence="2" id="KW-1185">Reference proteome</keyword>
<proteinExistence type="predicted"/>
<evidence type="ECO:0000313" key="1">
    <source>
        <dbReference type="EMBL" id="RCW65899.1"/>
    </source>
</evidence>
<comment type="caution">
    <text evidence="1">The sequence shown here is derived from an EMBL/GenBank/DDBJ whole genome shotgun (WGS) entry which is preliminary data.</text>
</comment>